<dbReference type="PROSITE" id="PS50135">
    <property type="entry name" value="ZF_ZZ_2"/>
    <property type="match status" value="1"/>
</dbReference>
<dbReference type="InterPro" id="IPR043145">
    <property type="entry name" value="Znf_ZZ_sf"/>
</dbReference>
<protein>
    <recommendedName>
        <fullName evidence="2">RING-type E3 ubiquitin transferase</fullName>
        <ecNumber evidence="2">2.3.2.27</ecNumber>
    </recommendedName>
</protein>
<dbReference type="EMBL" id="CAJOBJ010002518">
    <property type="protein sequence ID" value="CAF3929029.1"/>
    <property type="molecule type" value="Genomic_DNA"/>
</dbReference>
<dbReference type="Proteomes" id="UP000663834">
    <property type="component" value="Unassembled WGS sequence"/>
</dbReference>
<keyword evidence="3" id="KW-0808">Transferase</keyword>
<dbReference type="SUPFAM" id="SSF57850">
    <property type="entry name" value="RING/U-box"/>
    <property type="match status" value="1"/>
</dbReference>
<evidence type="ECO:0000256" key="1">
    <source>
        <dbReference type="ARBA" id="ARBA00000900"/>
    </source>
</evidence>
<keyword evidence="4" id="KW-0479">Metal-binding</keyword>
<evidence type="ECO:0000313" key="11">
    <source>
        <dbReference type="EMBL" id="CAF1674241.1"/>
    </source>
</evidence>
<dbReference type="OrthoDB" id="7873042at2759"/>
<sequence>MSTHEGVSCDACGKSNFRSKRFKCLTCYDYDLCSTCREQGEISSNHTKEHPMQCILTRPDFDLYYYGEKCTYDQPQSLTCPLCGDMGLGFPFLNEALSSNNNSEHTDFFQHLQIKHGNDQQLYEVICPICAAMANSESNLVTADLISHVTNDHQDLQVNRPSSTGREINTYLRQSLSTRNHDFGIGAGIRNGFRRGSLRTTNRRGTQARGSGPVSQHFVIDTPSGLPTDVSGNDPITNLLTQLSNVRRLAAVNTNNNNSPLTPSSNIINLQTLTCQQYERERLRAVGRSHHHVPPPPPPSHHSQQSLSTSNNASSMESDIFDSLFSSSLFTDPSNSSTNSHHTWASVLAQQPSVPEQQSETSSKIKTPIKISTESDPSLLRRICDESICSSSIQPSSIVMHSSKQKNDFVQSVLLSSFAYSINDK</sequence>
<dbReference type="GO" id="GO:0061630">
    <property type="term" value="F:ubiquitin protein ligase activity"/>
    <property type="evidence" value="ECO:0007669"/>
    <property type="project" value="UniProtKB-EC"/>
</dbReference>
<keyword evidence="5 7" id="KW-0863">Zinc-finger</keyword>
<comment type="catalytic activity">
    <reaction evidence="1">
        <text>S-ubiquitinyl-[E2 ubiquitin-conjugating enzyme]-L-cysteine + [acceptor protein]-L-lysine = [E2 ubiquitin-conjugating enzyme]-L-cysteine + N(6)-ubiquitinyl-[acceptor protein]-L-lysine.</text>
        <dbReference type="EC" id="2.3.2.27"/>
    </reaction>
</comment>
<dbReference type="Proteomes" id="UP000681720">
    <property type="component" value="Unassembled WGS sequence"/>
</dbReference>
<evidence type="ECO:0000259" key="9">
    <source>
        <dbReference type="PROSITE" id="PS50135"/>
    </source>
</evidence>
<dbReference type="GO" id="GO:0005886">
    <property type="term" value="C:plasma membrane"/>
    <property type="evidence" value="ECO:0007669"/>
    <property type="project" value="TreeGrafter"/>
</dbReference>
<dbReference type="GO" id="GO:0099536">
    <property type="term" value="P:synaptic signaling"/>
    <property type="evidence" value="ECO:0007669"/>
    <property type="project" value="TreeGrafter"/>
</dbReference>
<dbReference type="InterPro" id="IPR000433">
    <property type="entry name" value="Znf_ZZ"/>
</dbReference>
<dbReference type="PROSITE" id="PS01357">
    <property type="entry name" value="ZF_ZZ_1"/>
    <property type="match status" value="1"/>
</dbReference>
<evidence type="ECO:0000256" key="7">
    <source>
        <dbReference type="PROSITE-ProRule" id="PRU00228"/>
    </source>
</evidence>
<dbReference type="GO" id="GO:0008270">
    <property type="term" value="F:zinc ion binding"/>
    <property type="evidence" value="ECO:0007669"/>
    <property type="project" value="UniProtKB-KW"/>
</dbReference>
<dbReference type="AlphaFoldDB" id="A0A816A6Z7"/>
<evidence type="ECO:0000313" key="13">
    <source>
        <dbReference type="EMBL" id="CAF3929029.1"/>
    </source>
</evidence>
<feature type="region of interest" description="Disordered" evidence="8">
    <location>
        <begin position="287"/>
        <end position="314"/>
    </location>
</feature>
<dbReference type="CDD" id="cd02338">
    <property type="entry name" value="ZZ_PCMF_like"/>
    <property type="match status" value="1"/>
</dbReference>
<evidence type="ECO:0000256" key="6">
    <source>
        <dbReference type="ARBA" id="ARBA00022833"/>
    </source>
</evidence>
<dbReference type="SMART" id="SM00291">
    <property type="entry name" value="ZnF_ZZ"/>
    <property type="match status" value="1"/>
</dbReference>
<dbReference type="PANTHER" id="PTHR12268:SF13">
    <property type="entry name" value="E3 UBIQUITIN-PROTEIN LIGASE KCMF1"/>
    <property type="match status" value="1"/>
</dbReference>
<comment type="caution">
    <text evidence="10">The sequence shown here is derived from an EMBL/GenBank/DDBJ whole genome shotgun (WGS) entry which is preliminary data.</text>
</comment>
<dbReference type="EMBL" id="CAJNOW010019651">
    <property type="protein sequence ID" value="CAF1674241.1"/>
    <property type="molecule type" value="Genomic_DNA"/>
</dbReference>
<dbReference type="Gene3D" id="3.30.60.90">
    <property type="match status" value="1"/>
</dbReference>
<evidence type="ECO:0000256" key="8">
    <source>
        <dbReference type="SAM" id="MobiDB-lite"/>
    </source>
</evidence>
<dbReference type="EMBL" id="CAJOBH010003569">
    <property type="protein sequence ID" value="CAF3957503.1"/>
    <property type="molecule type" value="Genomic_DNA"/>
</dbReference>
<dbReference type="EMBL" id="CAJNOV010016579">
    <property type="protein sequence ID" value="CAF1592910.1"/>
    <property type="molecule type" value="Genomic_DNA"/>
</dbReference>
<evidence type="ECO:0000256" key="2">
    <source>
        <dbReference type="ARBA" id="ARBA00012483"/>
    </source>
</evidence>
<dbReference type="PANTHER" id="PTHR12268">
    <property type="entry name" value="E3 UBIQUITIN-PROTEIN LIGASE KCMF1"/>
    <property type="match status" value="1"/>
</dbReference>
<dbReference type="EC" id="2.3.2.27" evidence="2"/>
<evidence type="ECO:0000313" key="12">
    <source>
        <dbReference type="EMBL" id="CAF2046051.1"/>
    </source>
</evidence>
<proteinExistence type="predicted"/>
<evidence type="ECO:0000313" key="15">
    <source>
        <dbReference type="Proteomes" id="UP000663855"/>
    </source>
</evidence>
<dbReference type="Proteomes" id="UP000663824">
    <property type="component" value="Unassembled WGS sequence"/>
</dbReference>
<evidence type="ECO:0000256" key="3">
    <source>
        <dbReference type="ARBA" id="ARBA00022679"/>
    </source>
</evidence>
<dbReference type="EMBL" id="CAJNRE010005515">
    <property type="protein sequence ID" value="CAF2046051.1"/>
    <property type="molecule type" value="Genomic_DNA"/>
</dbReference>
<dbReference type="Proteomes" id="UP000663855">
    <property type="component" value="Unassembled WGS sequence"/>
</dbReference>
<name>A0A816A6Z7_9BILA</name>
<feature type="domain" description="ZZ-type" evidence="9">
    <location>
        <begin position="4"/>
        <end position="60"/>
    </location>
</feature>
<dbReference type="Pfam" id="PF00569">
    <property type="entry name" value="ZZ"/>
    <property type="match status" value="1"/>
</dbReference>
<keyword evidence="6" id="KW-0862">Zinc</keyword>
<dbReference type="InterPro" id="IPR050774">
    <property type="entry name" value="KCMF1/Dystrophin"/>
</dbReference>
<evidence type="ECO:0000256" key="5">
    <source>
        <dbReference type="ARBA" id="ARBA00022771"/>
    </source>
</evidence>
<organism evidence="10 15">
    <name type="scientific">Rotaria magnacalcarata</name>
    <dbReference type="NCBI Taxonomy" id="392030"/>
    <lineage>
        <taxon>Eukaryota</taxon>
        <taxon>Metazoa</taxon>
        <taxon>Spiralia</taxon>
        <taxon>Gnathifera</taxon>
        <taxon>Rotifera</taxon>
        <taxon>Eurotatoria</taxon>
        <taxon>Bdelloidea</taxon>
        <taxon>Philodinida</taxon>
        <taxon>Philodinidae</taxon>
        <taxon>Rotaria</taxon>
    </lineage>
</organism>
<accession>A0A816A6Z7</accession>
<feature type="compositionally biased region" description="Low complexity" evidence="8">
    <location>
        <begin position="301"/>
        <end position="310"/>
    </location>
</feature>
<evidence type="ECO:0000313" key="10">
    <source>
        <dbReference type="EMBL" id="CAF1592910.1"/>
    </source>
</evidence>
<gene>
    <name evidence="14" type="ORF">BYL167_LOCUS11361</name>
    <name evidence="10" type="ORF">CJN711_LOCUS34247</name>
    <name evidence="13" type="ORF">GIL414_LOCUS7973</name>
    <name evidence="11" type="ORF">KQP761_LOCUS34972</name>
    <name evidence="12" type="ORF">MBJ925_LOCUS12151</name>
</gene>
<reference evidence="10" key="1">
    <citation type="submission" date="2021-02" db="EMBL/GenBank/DDBJ databases">
        <authorList>
            <person name="Nowell W R."/>
        </authorList>
    </citation>
    <scope>NUCLEOTIDE SEQUENCE</scope>
</reference>
<evidence type="ECO:0000313" key="14">
    <source>
        <dbReference type="EMBL" id="CAF3957503.1"/>
    </source>
</evidence>
<dbReference type="Proteomes" id="UP000681967">
    <property type="component" value="Unassembled WGS sequence"/>
</dbReference>
<evidence type="ECO:0000256" key="4">
    <source>
        <dbReference type="ARBA" id="ARBA00022723"/>
    </source>
</evidence>
<dbReference type="GO" id="GO:0045202">
    <property type="term" value="C:synapse"/>
    <property type="evidence" value="ECO:0007669"/>
    <property type="project" value="GOC"/>
</dbReference>